<dbReference type="NCBIfam" id="TIGR00012">
    <property type="entry name" value="L29"/>
    <property type="match status" value="1"/>
</dbReference>
<dbReference type="GO" id="GO:1990904">
    <property type="term" value="C:ribonucleoprotein complex"/>
    <property type="evidence" value="ECO:0007669"/>
    <property type="project" value="UniProtKB-KW"/>
</dbReference>
<dbReference type="Gene3D" id="1.10.287.310">
    <property type="match status" value="1"/>
</dbReference>
<evidence type="ECO:0000256" key="3">
    <source>
        <dbReference type="ARBA" id="ARBA00023274"/>
    </source>
</evidence>
<proteinExistence type="inferred from homology"/>
<name>A0A3G2QZB7_9STRA</name>
<dbReference type="GO" id="GO:0003735">
    <property type="term" value="F:structural constituent of ribosome"/>
    <property type="evidence" value="ECO:0007669"/>
    <property type="project" value="InterPro"/>
</dbReference>
<dbReference type="SUPFAM" id="SSF46561">
    <property type="entry name" value="Ribosomal protein L29 (L29p)"/>
    <property type="match status" value="1"/>
</dbReference>
<sequence length="69" mass="8317">MSLPKYKELNELNNINDIEKEIFIVTKNLFDFRIKKSTNQNVKAHLFTHTKRRLAQLNYKRSLLLKLNK</sequence>
<dbReference type="GO" id="GO:0006412">
    <property type="term" value="P:translation"/>
    <property type="evidence" value="ECO:0007669"/>
    <property type="project" value="InterPro"/>
</dbReference>
<dbReference type="RefSeq" id="YP_009545270.1">
    <property type="nucleotide sequence ID" value="NC_040134.1"/>
</dbReference>
<evidence type="ECO:0000256" key="2">
    <source>
        <dbReference type="ARBA" id="ARBA00022980"/>
    </source>
</evidence>
<keyword evidence="3" id="KW-0687">Ribonucleoprotein</keyword>
<organism evidence="4">
    <name type="scientific">Synura uvella</name>
    <dbReference type="NCBI Taxonomy" id="52557"/>
    <lineage>
        <taxon>Eukaryota</taxon>
        <taxon>Sar</taxon>
        <taxon>Stramenopiles</taxon>
        <taxon>Ochrophyta</taxon>
        <taxon>Synurophyceae</taxon>
        <taxon>Synurales</taxon>
        <taxon>Mallomonadaceae</taxon>
        <taxon>Synura</taxon>
    </lineage>
</organism>
<protein>
    <submittedName>
        <fullName evidence="4">Ribosomal protein L29</fullName>
    </submittedName>
</protein>
<dbReference type="GeneID" id="38571748"/>
<dbReference type="InterPro" id="IPR036049">
    <property type="entry name" value="Ribosomal_uL29_sf"/>
</dbReference>
<keyword evidence="4" id="KW-0934">Plastid</keyword>
<evidence type="ECO:0000256" key="1">
    <source>
        <dbReference type="ARBA" id="ARBA00009254"/>
    </source>
</evidence>
<comment type="similarity">
    <text evidence="1">Belongs to the universal ribosomal protein uL29 family.</text>
</comment>
<dbReference type="InterPro" id="IPR001854">
    <property type="entry name" value="Ribosomal_uL29"/>
</dbReference>
<gene>
    <name evidence="4" type="primary">rpl29</name>
</gene>
<geneLocation type="plastid" evidence="4"/>
<accession>A0A3G2QZB7</accession>
<dbReference type="GO" id="GO:0005840">
    <property type="term" value="C:ribosome"/>
    <property type="evidence" value="ECO:0007669"/>
    <property type="project" value="UniProtKB-KW"/>
</dbReference>
<reference evidence="4" key="1">
    <citation type="submission" date="2018-08" db="EMBL/GenBank/DDBJ databases">
        <title>Comparative Plastid Genomics of Synurophyceae: Evolutionary Evidence of Lateral Gene Transfer and Inverted Repeat Dynamics.</title>
        <authorList>
            <person name="Kim J.I."/>
            <person name="Shin H."/>
            <person name="Skaloud P."/>
            <person name="Jung J."/>
            <person name="Yoon H.S."/>
            <person name="Archibald J.M."/>
            <person name="Shin W."/>
        </authorList>
    </citation>
    <scope>NUCLEOTIDE SEQUENCE</scope>
    <source>
        <strain evidence="4">FBCC200023</strain>
    </source>
</reference>
<evidence type="ECO:0000313" key="4">
    <source>
        <dbReference type="EMBL" id="AYO28424.1"/>
    </source>
</evidence>
<keyword evidence="2 4" id="KW-0689">Ribosomal protein</keyword>
<dbReference type="AlphaFoldDB" id="A0A3G2QZB7"/>
<dbReference type="EMBL" id="MH795130">
    <property type="protein sequence ID" value="AYO28424.1"/>
    <property type="molecule type" value="Genomic_DNA"/>
</dbReference>